<feature type="transmembrane region" description="Helical" evidence="1">
    <location>
        <begin position="96"/>
        <end position="121"/>
    </location>
</feature>
<comment type="caution">
    <text evidence="2">The sequence shown here is derived from an EMBL/GenBank/DDBJ whole genome shotgun (WGS) entry which is preliminary data.</text>
</comment>
<keyword evidence="1" id="KW-0812">Transmembrane</keyword>
<protein>
    <submittedName>
        <fullName evidence="2">Uncharacterized protein</fullName>
    </submittedName>
</protein>
<accession>A0ABS9UH26</accession>
<proteinExistence type="predicted"/>
<gene>
    <name evidence="2" type="ORF">LZ480_16340</name>
</gene>
<name>A0ABS9UH26_9BACL</name>
<dbReference type="RefSeq" id="WP_241370614.1">
    <property type="nucleotide sequence ID" value="NZ_JAKZFC010000007.1"/>
</dbReference>
<keyword evidence="1" id="KW-0472">Membrane</keyword>
<keyword evidence="1" id="KW-1133">Transmembrane helix</keyword>
<evidence type="ECO:0000256" key="1">
    <source>
        <dbReference type="SAM" id="Phobius"/>
    </source>
</evidence>
<keyword evidence="3" id="KW-1185">Reference proteome</keyword>
<organism evidence="2 3">
    <name type="scientific">Solibacillus palustris</name>
    <dbReference type="NCBI Taxonomy" id="2908203"/>
    <lineage>
        <taxon>Bacteria</taxon>
        <taxon>Bacillati</taxon>
        <taxon>Bacillota</taxon>
        <taxon>Bacilli</taxon>
        <taxon>Bacillales</taxon>
        <taxon>Caryophanaceae</taxon>
        <taxon>Solibacillus</taxon>
    </lineage>
</organism>
<dbReference type="EMBL" id="JAKZFC010000007">
    <property type="protein sequence ID" value="MCH7323445.1"/>
    <property type="molecule type" value="Genomic_DNA"/>
</dbReference>
<sequence>MQIALKYFRQTHHEYLWLHFLVGVVLIFTSVFWFIVPYFIISYGKYSISTLQQVILLFALYTVPSLIITLHCWFINFKAVMKWKENHPEESCWRWLVRFQTITIVIVIVFTSIIYSSLFVIDMIR</sequence>
<feature type="transmembrane region" description="Helical" evidence="1">
    <location>
        <begin position="16"/>
        <end position="41"/>
    </location>
</feature>
<reference evidence="2 3" key="1">
    <citation type="submission" date="2022-03" db="EMBL/GenBank/DDBJ databases">
        <authorList>
            <person name="Jo J.-H."/>
            <person name="Im W.-T."/>
        </authorList>
    </citation>
    <scope>NUCLEOTIDE SEQUENCE [LARGE SCALE GENOMIC DNA]</scope>
    <source>
        <strain evidence="2 3">MA9</strain>
    </source>
</reference>
<dbReference type="Proteomes" id="UP001316087">
    <property type="component" value="Unassembled WGS sequence"/>
</dbReference>
<evidence type="ECO:0000313" key="3">
    <source>
        <dbReference type="Proteomes" id="UP001316087"/>
    </source>
</evidence>
<evidence type="ECO:0000313" key="2">
    <source>
        <dbReference type="EMBL" id="MCH7323445.1"/>
    </source>
</evidence>
<feature type="transmembrane region" description="Helical" evidence="1">
    <location>
        <begin position="53"/>
        <end position="76"/>
    </location>
</feature>